<gene>
    <name evidence="4" type="ORF">BC351_12125</name>
</gene>
<evidence type="ECO:0000313" key="5">
    <source>
        <dbReference type="Proteomes" id="UP000190626"/>
    </source>
</evidence>
<proteinExistence type="inferred from homology"/>
<keyword evidence="5" id="KW-1185">Reference proteome</keyword>
<comment type="caution">
    <text evidence="4">The sequence shown here is derived from an EMBL/GenBank/DDBJ whole genome shotgun (WGS) entry which is preliminary data.</text>
</comment>
<dbReference type="InterPro" id="IPR000045">
    <property type="entry name" value="Prepilin_IV_endopep_pep"/>
</dbReference>
<keyword evidence="2" id="KW-0812">Transmembrane</keyword>
<dbReference type="AlphaFoldDB" id="A0A1V4H7R3"/>
<name>A0A1V4H7R3_9BACL</name>
<dbReference type="OrthoDB" id="5508079at2"/>
<comment type="similarity">
    <text evidence="1">Belongs to the peptidase A24 family.</text>
</comment>
<feature type="transmembrane region" description="Helical" evidence="2">
    <location>
        <begin position="78"/>
        <end position="111"/>
    </location>
</feature>
<protein>
    <recommendedName>
        <fullName evidence="3">Prepilin type IV endopeptidase peptidase domain-containing protein</fullName>
    </recommendedName>
</protein>
<dbReference type="Pfam" id="PF01478">
    <property type="entry name" value="Peptidase_A24"/>
    <property type="match status" value="1"/>
</dbReference>
<organism evidence="4 5">
    <name type="scientific">Paenibacillus ferrarius</name>
    <dbReference type="NCBI Taxonomy" id="1469647"/>
    <lineage>
        <taxon>Bacteria</taxon>
        <taxon>Bacillati</taxon>
        <taxon>Bacillota</taxon>
        <taxon>Bacilli</taxon>
        <taxon>Bacillales</taxon>
        <taxon>Paenibacillaceae</taxon>
        <taxon>Paenibacillus</taxon>
    </lineage>
</organism>
<feature type="transmembrane region" description="Helical" evidence="2">
    <location>
        <begin position="49"/>
        <end position="72"/>
    </location>
</feature>
<accession>A0A1V4H7R3</accession>
<dbReference type="RefSeq" id="WP_158082378.1">
    <property type="nucleotide sequence ID" value="NZ_MBTG01000066.1"/>
</dbReference>
<dbReference type="GO" id="GO:0005886">
    <property type="term" value="C:plasma membrane"/>
    <property type="evidence" value="ECO:0007669"/>
    <property type="project" value="TreeGrafter"/>
</dbReference>
<dbReference type="GO" id="GO:0004190">
    <property type="term" value="F:aspartic-type endopeptidase activity"/>
    <property type="evidence" value="ECO:0007669"/>
    <property type="project" value="InterPro"/>
</dbReference>
<dbReference type="InterPro" id="IPR050882">
    <property type="entry name" value="Prepilin_peptidase/N-MTase"/>
</dbReference>
<reference evidence="5" key="1">
    <citation type="submission" date="2016-07" db="EMBL/GenBank/DDBJ databases">
        <authorList>
            <person name="Florea S."/>
            <person name="Webb J.S."/>
            <person name="Jaromczyk J."/>
            <person name="Schardl C.L."/>
        </authorList>
    </citation>
    <scope>NUCLEOTIDE SEQUENCE [LARGE SCALE GENOMIC DNA]</scope>
    <source>
        <strain evidence="5">CY1</strain>
    </source>
</reference>
<sequence length="169" mass="18354">MIHVILLLFVTLAFITDIRHSIIPNKLTLCGTIAGVFFHFAYEGWKGLLLALVGAAVGFIALILLYFFGALGAGDVKLFAAIGAIMGVTFVVQAMLYAILCAGLIGLLLLGIQRQMAATGHKLALWLYGAIACHDMSSLRSLKHQKNTKFPFMYAVVPGVALTWCYMFL</sequence>
<dbReference type="GO" id="GO:0006465">
    <property type="term" value="P:signal peptide processing"/>
    <property type="evidence" value="ECO:0007669"/>
    <property type="project" value="TreeGrafter"/>
</dbReference>
<dbReference type="PANTHER" id="PTHR30487">
    <property type="entry name" value="TYPE 4 PREPILIN-LIKE PROTEINS LEADER PEPTIDE-PROCESSING ENZYME"/>
    <property type="match status" value="1"/>
</dbReference>
<dbReference type="EMBL" id="MBTG01000066">
    <property type="protein sequence ID" value="OPH47243.1"/>
    <property type="molecule type" value="Genomic_DNA"/>
</dbReference>
<evidence type="ECO:0000256" key="2">
    <source>
        <dbReference type="SAM" id="Phobius"/>
    </source>
</evidence>
<evidence type="ECO:0000313" key="4">
    <source>
        <dbReference type="EMBL" id="OPH47243.1"/>
    </source>
</evidence>
<keyword evidence="2" id="KW-0472">Membrane</keyword>
<dbReference type="STRING" id="1469647.BC351_12125"/>
<dbReference type="Proteomes" id="UP000190626">
    <property type="component" value="Unassembled WGS sequence"/>
</dbReference>
<dbReference type="PANTHER" id="PTHR30487:SF0">
    <property type="entry name" value="PREPILIN LEADER PEPTIDASE_N-METHYLTRANSFERASE-RELATED"/>
    <property type="match status" value="1"/>
</dbReference>
<evidence type="ECO:0000259" key="3">
    <source>
        <dbReference type="Pfam" id="PF01478"/>
    </source>
</evidence>
<evidence type="ECO:0000256" key="1">
    <source>
        <dbReference type="ARBA" id="ARBA00005801"/>
    </source>
</evidence>
<feature type="domain" description="Prepilin type IV endopeptidase peptidase" evidence="3">
    <location>
        <begin position="5"/>
        <end position="107"/>
    </location>
</feature>
<dbReference type="Gene3D" id="1.20.120.1220">
    <property type="match status" value="1"/>
</dbReference>
<keyword evidence="2" id="KW-1133">Transmembrane helix</keyword>
<feature type="transmembrane region" description="Helical" evidence="2">
    <location>
        <begin position="151"/>
        <end position="168"/>
    </location>
</feature>